<name>A0AAW0G4M4_9APHY</name>
<dbReference type="EMBL" id="JASBNA010000025">
    <property type="protein sequence ID" value="KAK7684522.1"/>
    <property type="molecule type" value="Genomic_DNA"/>
</dbReference>
<evidence type="ECO:0000313" key="1">
    <source>
        <dbReference type="EMBL" id="KAK7684522.1"/>
    </source>
</evidence>
<dbReference type="AlphaFoldDB" id="A0AAW0G4M4"/>
<reference evidence="1 2" key="1">
    <citation type="submission" date="2022-09" db="EMBL/GenBank/DDBJ databases">
        <authorList>
            <person name="Palmer J.M."/>
        </authorList>
    </citation>
    <scope>NUCLEOTIDE SEQUENCE [LARGE SCALE GENOMIC DNA]</scope>
    <source>
        <strain evidence="1 2">DSM 7382</strain>
    </source>
</reference>
<comment type="caution">
    <text evidence="1">The sequence shown here is derived from an EMBL/GenBank/DDBJ whole genome shotgun (WGS) entry which is preliminary data.</text>
</comment>
<dbReference type="Proteomes" id="UP001385951">
    <property type="component" value="Unassembled WGS sequence"/>
</dbReference>
<gene>
    <name evidence="1" type="ORF">QCA50_012469</name>
</gene>
<keyword evidence="2" id="KW-1185">Reference proteome</keyword>
<sequence>MILQRWLLKRGLGNWTTRPSFMNAHMSAKFAGLRDLNWILYRFSAHSAHIKFSLSAVVPISAGICKRSPDSISRTAHIERGQAIFLSISPLKTSLHSPPIRQEQPTE</sequence>
<organism evidence="1 2">
    <name type="scientific">Cerrena zonata</name>
    <dbReference type="NCBI Taxonomy" id="2478898"/>
    <lineage>
        <taxon>Eukaryota</taxon>
        <taxon>Fungi</taxon>
        <taxon>Dikarya</taxon>
        <taxon>Basidiomycota</taxon>
        <taxon>Agaricomycotina</taxon>
        <taxon>Agaricomycetes</taxon>
        <taxon>Polyporales</taxon>
        <taxon>Cerrenaceae</taxon>
        <taxon>Cerrena</taxon>
    </lineage>
</organism>
<evidence type="ECO:0000313" key="2">
    <source>
        <dbReference type="Proteomes" id="UP001385951"/>
    </source>
</evidence>
<accession>A0AAW0G4M4</accession>
<protein>
    <submittedName>
        <fullName evidence="1">Uncharacterized protein</fullName>
    </submittedName>
</protein>
<proteinExistence type="predicted"/>